<dbReference type="RefSeq" id="WP_246039078.1">
    <property type="nucleotide sequence ID" value="NZ_BIFT01000001.1"/>
</dbReference>
<feature type="transmembrane region" description="Helical" evidence="5">
    <location>
        <begin position="359"/>
        <end position="378"/>
    </location>
</feature>
<gene>
    <name evidence="7" type="ORF">KDA_08430</name>
</gene>
<feature type="transmembrane region" description="Helical" evidence="5">
    <location>
        <begin position="384"/>
        <end position="404"/>
    </location>
</feature>
<feature type="transmembrane region" description="Helical" evidence="5">
    <location>
        <begin position="297"/>
        <end position="315"/>
    </location>
</feature>
<organism evidence="7 8">
    <name type="scientific">Dictyobacter alpinus</name>
    <dbReference type="NCBI Taxonomy" id="2014873"/>
    <lineage>
        <taxon>Bacteria</taxon>
        <taxon>Bacillati</taxon>
        <taxon>Chloroflexota</taxon>
        <taxon>Ktedonobacteria</taxon>
        <taxon>Ktedonobacterales</taxon>
        <taxon>Dictyobacteraceae</taxon>
        <taxon>Dictyobacter</taxon>
    </lineage>
</organism>
<dbReference type="InterPro" id="IPR036259">
    <property type="entry name" value="MFS_trans_sf"/>
</dbReference>
<feature type="transmembrane region" description="Helical" evidence="5">
    <location>
        <begin position="183"/>
        <end position="203"/>
    </location>
</feature>
<dbReference type="InterPro" id="IPR020846">
    <property type="entry name" value="MFS_dom"/>
</dbReference>
<dbReference type="SUPFAM" id="SSF103473">
    <property type="entry name" value="MFS general substrate transporter"/>
    <property type="match status" value="1"/>
</dbReference>
<dbReference type="InterPro" id="IPR011701">
    <property type="entry name" value="MFS"/>
</dbReference>
<sequence>MNSERIQTLEQMRAVEERHDEAPARLDKRLVLIMAIACALSVANLYYIQPLLAVMGQEFSVSANQMGFIATMGQVGYACGLLFIIPLGDKYNQRTLIVGMLAAVTLALVFMAAAPSIMLVTVASFLVGVTTVVPQLIIPYAASLASAKERGRVVGTVMSGLLIGILLARTISGLIAAQLGWRAMYWIAAAIMVLLAILMRFLLPQDHEQKGDMSYPRLMQSLWGLVREEPVLREVMLFGAMAFAAFSAFWVSLSFFLATPPYHFGSEVAGLFGLVGVAGALAASFVGRFADRRDPRVANGLALLIVLLSFVFMWFTGQWLFGLIIGTILLDLGTQANQISSQTRIYSMRPEARNRLNTVYMFVYFVGGSLGSLLGTLGWSLAGWNGVCAVASLMLVIALGFYALNTHKLNQQLQARN</sequence>
<reference evidence="8" key="1">
    <citation type="submission" date="2018-12" db="EMBL/GenBank/DDBJ databases">
        <title>Tengunoibacter tsumagoiensis gen. nov., sp. nov., Dictyobacter kobayashii sp. nov., D. alpinus sp. nov., and D. joshuensis sp. nov. and description of Dictyobacteraceae fam. nov. within the order Ktedonobacterales isolated from Tengu-no-mugimeshi.</title>
        <authorList>
            <person name="Wang C.M."/>
            <person name="Zheng Y."/>
            <person name="Sakai Y."/>
            <person name="Toyoda A."/>
            <person name="Minakuchi Y."/>
            <person name="Abe K."/>
            <person name="Yokota A."/>
            <person name="Yabe S."/>
        </authorList>
    </citation>
    <scope>NUCLEOTIDE SEQUENCE [LARGE SCALE GENOMIC DNA]</scope>
    <source>
        <strain evidence="8">Uno16</strain>
    </source>
</reference>
<dbReference type="PANTHER" id="PTHR42910">
    <property type="entry name" value="TRANSPORTER SCO4007-RELATED"/>
    <property type="match status" value="1"/>
</dbReference>
<feature type="transmembrane region" description="Helical" evidence="5">
    <location>
        <begin position="119"/>
        <end position="141"/>
    </location>
</feature>
<keyword evidence="3 5" id="KW-1133">Transmembrane helix</keyword>
<evidence type="ECO:0000313" key="8">
    <source>
        <dbReference type="Proteomes" id="UP000287171"/>
    </source>
</evidence>
<keyword evidence="2 5" id="KW-0812">Transmembrane</keyword>
<evidence type="ECO:0000256" key="1">
    <source>
        <dbReference type="ARBA" id="ARBA00004651"/>
    </source>
</evidence>
<keyword evidence="4 5" id="KW-0472">Membrane</keyword>
<evidence type="ECO:0000256" key="5">
    <source>
        <dbReference type="SAM" id="Phobius"/>
    </source>
</evidence>
<dbReference type="EMBL" id="BIFT01000001">
    <property type="protein sequence ID" value="GCE25359.1"/>
    <property type="molecule type" value="Genomic_DNA"/>
</dbReference>
<proteinExistence type="predicted"/>
<feature type="transmembrane region" description="Helical" evidence="5">
    <location>
        <begin position="30"/>
        <end position="48"/>
    </location>
</feature>
<evidence type="ECO:0000313" key="7">
    <source>
        <dbReference type="EMBL" id="GCE25359.1"/>
    </source>
</evidence>
<protein>
    <submittedName>
        <fullName evidence="7">Permease</fullName>
    </submittedName>
</protein>
<comment type="subcellular location">
    <subcellularLocation>
        <location evidence="1">Cell membrane</location>
        <topology evidence="1">Multi-pass membrane protein</topology>
    </subcellularLocation>
</comment>
<comment type="caution">
    <text evidence="7">The sequence shown here is derived from an EMBL/GenBank/DDBJ whole genome shotgun (WGS) entry which is preliminary data.</text>
</comment>
<feature type="transmembrane region" description="Helical" evidence="5">
    <location>
        <begin position="321"/>
        <end position="339"/>
    </location>
</feature>
<feature type="transmembrane region" description="Helical" evidence="5">
    <location>
        <begin position="153"/>
        <end position="177"/>
    </location>
</feature>
<dbReference type="Pfam" id="PF07690">
    <property type="entry name" value="MFS_1"/>
    <property type="match status" value="1"/>
</dbReference>
<dbReference type="CDD" id="cd17324">
    <property type="entry name" value="MFS_NepI_like"/>
    <property type="match status" value="1"/>
</dbReference>
<evidence type="ECO:0000256" key="2">
    <source>
        <dbReference type="ARBA" id="ARBA00022692"/>
    </source>
</evidence>
<evidence type="ECO:0000256" key="3">
    <source>
        <dbReference type="ARBA" id="ARBA00022989"/>
    </source>
</evidence>
<accession>A0A402B1Y1</accession>
<evidence type="ECO:0000256" key="4">
    <source>
        <dbReference type="ARBA" id="ARBA00023136"/>
    </source>
</evidence>
<feature type="transmembrane region" description="Helical" evidence="5">
    <location>
        <begin position="95"/>
        <end position="113"/>
    </location>
</feature>
<feature type="transmembrane region" description="Helical" evidence="5">
    <location>
        <begin position="269"/>
        <end position="290"/>
    </location>
</feature>
<dbReference type="GO" id="GO:0005886">
    <property type="term" value="C:plasma membrane"/>
    <property type="evidence" value="ECO:0007669"/>
    <property type="project" value="UniProtKB-SubCell"/>
</dbReference>
<dbReference type="PROSITE" id="PS50850">
    <property type="entry name" value="MFS"/>
    <property type="match status" value="1"/>
</dbReference>
<evidence type="ECO:0000259" key="6">
    <source>
        <dbReference type="PROSITE" id="PS50850"/>
    </source>
</evidence>
<dbReference type="GO" id="GO:0022857">
    <property type="term" value="F:transmembrane transporter activity"/>
    <property type="evidence" value="ECO:0007669"/>
    <property type="project" value="InterPro"/>
</dbReference>
<feature type="transmembrane region" description="Helical" evidence="5">
    <location>
        <begin position="235"/>
        <end position="257"/>
    </location>
</feature>
<name>A0A402B1Y1_9CHLR</name>
<keyword evidence="8" id="KW-1185">Reference proteome</keyword>
<feature type="transmembrane region" description="Helical" evidence="5">
    <location>
        <begin position="68"/>
        <end position="88"/>
    </location>
</feature>
<feature type="domain" description="Major facilitator superfamily (MFS) profile" evidence="6">
    <location>
        <begin position="30"/>
        <end position="410"/>
    </location>
</feature>
<dbReference type="AlphaFoldDB" id="A0A402B1Y1"/>
<dbReference type="PANTHER" id="PTHR42910:SF1">
    <property type="entry name" value="MAJOR FACILITATOR SUPERFAMILY (MFS) PROFILE DOMAIN-CONTAINING PROTEIN"/>
    <property type="match status" value="1"/>
</dbReference>
<dbReference type="Proteomes" id="UP000287171">
    <property type="component" value="Unassembled WGS sequence"/>
</dbReference>
<dbReference type="Gene3D" id="1.20.1250.20">
    <property type="entry name" value="MFS general substrate transporter like domains"/>
    <property type="match status" value="1"/>
</dbReference>